<sequence>MSHRRRSRKERARDPGRESVLLEAEPGSEGGRCESVLLCFHLGLRNRGDRHRTAFLMNSSKKVDLKIIILGSMGVGKTSLLQQYVNKRFYEDYRTTLGASVLTKSIKIDDASIKLQIWDTGGQERFRSMVSTFYKGSDGCILAFDVTDQESFDSVEDWRQDFLQRIRPSREDFPMVMLGNKIDIGDRQVSKESATCWCNERAIPYFEVSAKDDINVDEAFETLARKALNQYWESIESYLTDSIKLTSLESTSSSCCW</sequence>
<organism evidence="12 13">
    <name type="scientific">Geotrypetes seraphini</name>
    <name type="common">Gaboon caecilian</name>
    <name type="synonym">Caecilia seraphini</name>
    <dbReference type="NCBI Taxonomy" id="260995"/>
    <lineage>
        <taxon>Eukaryota</taxon>
        <taxon>Metazoa</taxon>
        <taxon>Chordata</taxon>
        <taxon>Craniata</taxon>
        <taxon>Vertebrata</taxon>
        <taxon>Euteleostomi</taxon>
        <taxon>Amphibia</taxon>
        <taxon>Gymnophiona</taxon>
        <taxon>Geotrypetes</taxon>
    </lineage>
</organism>
<dbReference type="SUPFAM" id="SSF52540">
    <property type="entry name" value="P-loop containing nucleoside triphosphate hydrolases"/>
    <property type="match status" value="1"/>
</dbReference>
<dbReference type="PRINTS" id="PR00449">
    <property type="entry name" value="RASTRNSFRMNG"/>
</dbReference>
<name>A0A6P8P241_GEOSA</name>
<keyword evidence="5" id="KW-0653">Protein transport</keyword>
<evidence type="ECO:0000256" key="10">
    <source>
        <dbReference type="ARBA" id="ARBA00067801"/>
    </source>
</evidence>
<dbReference type="GO" id="GO:0003924">
    <property type="term" value="F:GTPase activity"/>
    <property type="evidence" value="ECO:0007669"/>
    <property type="project" value="InterPro"/>
</dbReference>
<evidence type="ECO:0000256" key="8">
    <source>
        <dbReference type="ARBA" id="ARBA00023289"/>
    </source>
</evidence>
<dbReference type="OrthoDB" id="1436450at2759"/>
<dbReference type="InParanoid" id="A0A6P8P241"/>
<dbReference type="GO" id="GO:0008333">
    <property type="term" value="P:endosome to lysosome transport"/>
    <property type="evidence" value="ECO:0007669"/>
    <property type="project" value="TreeGrafter"/>
</dbReference>
<dbReference type="SMART" id="SM00174">
    <property type="entry name" value="RHO"/>
    <property type="match status" value="1"/>
</dbReference>
<dbReference type="GO" id="GO:0015031">
    <property type="term" value="P:protein transport"/>
    <property type="evidence" value="ECO:0007669"/>
    <property type="project" value="UniProtKB-KW"/>
</dbReference>
<evidence type="ECO:0000256" key="9">
    <source>
        <dbReference type="ARBA" id="ARBA00058158"/>
    </source>
</evidence>
<keyword evidence="8" id="KW-0636">Prenylation</keyword>
<comment type="function">
    <text evidence="9">Controls vesicular trafficking from endosomes to the trans-Golgi network (TGN). Acts as a negative regulator of TLR9 signaling and can suppress TLR9-triggered TNFA, IL6, and IFNB production in macrophages by promoting TLR9 lysosomal degradation. Also negatively regulates TLR4 signaling in macrophages by promoting lysosomal degradation of TLR4. Promotes megakaryocytic differentiation by increasing NF-kappa-B-dependent IL6 production and subsequently enhancing the association of STAT3 with GATA1. Not involved in the regulation of the EGF- and EGFR degradation pathway.</text>
</comment>
<dbReference type="GeneID" id="117347787"/>
<dbReference type="NCBIfam" id="TIGR00231">
    <property type="entry name" value="small_GTP"/>
    <property type="match status" value="1"/>
</dbReference>
<evidence type="ECO:0000256" key="1">
    <source>
        <dbReference type="ARBA" id="ARBA00004616"/>
    </source>
</evidence>
<dbReference type="PROSITE" id="PS51419">
    <property type="entry name" value="RAB"/>
    <property type="match status" value="1"/>
</dbReference>
<dbReference type="GO" id="GO:0005770">
    <property type="term" value="C:late endosome"/>
    <property type="evidence" value="ECO:0007669"/>
    <property type="project" value="UniProtKB-ARBA"/>
</dbReference>
<gene>
    <name evidence="13" type="primary">RAB7B</name>
</gene>
<dbReference type="FunFam" id="3.40.50.300:FF:000751">
    <property type="entry name" value="Rab family GTPase, putative"/>
    <property type="match status" value="1"/>
</dbReference>
<dbReference type="GO" id="GO:0002682">
    <property type="term" value="P:regulation of immune system process"/>
    <property type="evidence" value="ECO:0007669"/>
    <property type="project" value="UniProtKB-ARBA"/>
</dbReference>
<dbReference type="GO" id="GO:0090385">
    <property type="term" value="P:phagosome-lysosome fusion"/>
    <property type="evidence" value="ECO:0007669"/>
    <property type="project" value="TreeGrafter"/>
</dbReference>
<accession>A0A6P8P241</accession>
<protein>
    <recommendedName>
        <fullName evidence="10">Ras-related protein Rab-7b</fullName>
    </recommendedName>
</protein>
<evidence type="ECO:0000256" key="3">
    <source>
        <dbReference type="ARBA" id="ARBA00022448"/>
    </source>
</evidence>
<dbReference type="PROSITE" id="PS51417">
    <property type="entry name" value="ARF"/>
    <property type="match status" value="1"/>
</dbReference>
<dbReference type="GO" id="GO:0005525">
    <property type="term" value="F:GTP binding"/>
    <property type="evidence" value="ECO:0007669"/>
    <property type="project" value="UniProtKB-KW"/>
</dbReference>
<dbReference type="GO" id="GO:0030670">
    <property type="term" value="C:phagocytic vesicle membrane"/>
    <property type="evidence" value="ECO:0007669"/>
    <property type="project" value="UniProtKB-SubCell"/>
</dbReference>
<reference evidence="13" key="1">
    <citation type="submission" date="2025-08" db="UniProtKB">
        <authorList>
            <consortium name="RefSeq"/>
        </authorList>
    </citation>
    <scope>IDENTIFICATION</scope>
</reference>
<evidence type="ECO:0000256" key="4">
    <source>
        <dbReference type="ARBA" id="ARBA00022741"/>
    </source>
</evidence>
<keyword evidence="6" id="KW-0342">GTP-binding</keyword>
<evidence type="ECO:0000313" key="12">
    <source>
        <dbReference type="Proteomes" id="UP000515159"/>
    </source>
</evidence>
<comment type="subcellular location">
    <subcellularLocation>
        <location evidence="1">Cytoplasmic vesicle</location>
        <location evidence="1">Phagosome membrane</location>
        <topology evidence="1">Lipid-anchor</topology>
        <orientation evidence="1">Cytoplasmic side</orientation>
    </subcellularLocation>
</comment>
<evidence type="ECO:0000256" key="7">
    <source>
        <dbReference type="ARBA" id="ARBA00023288"/>
    </source>
</evidence>
<dbReference type="Gene3D" id="3.40.50.300">
    <property type="entry name" value="P-loop containing nucleotide triphosphate hydrolases"/>
    <property type="match status" value="1"/>
</dbReference>
<evidence type="ECO:0000256" key="11">
    <source>
        <dbReference type="SAM" id="MobiDB-lite"/>
    </source>
</evidence>
<dbReference type="SMART" id="SM00176">
    <property type="entry name" value="RAN"/>
    <property type="match status" value="1"/>
</dbReference>
<dbReference type="PROSITE" id="PS51421">
    <property type="entry name" value="RAS"/>
    <property type="match status" value="1"/>
</dbReference>
<evidence type="ECO:0000256" key="6">
    <source>
        <dbReference type="ARBA" id="ARBA00023134"/>
    </source>
</evidence>
<dbReference type="Proteomes" id="UP000515159">
    <property type="component" value="Chromosome 13"/>
</dbReference>
<dbReference type="SMART" id="SM00175">
    <property type="entry name" value="RAB"/>
    <property type="match status" value="1"/>
</dbReference>
<dbReference type="PANTHER" id="PTHR47981:SF22">
    <property type="entry name" value="RAS-RELATED PROTEIN RAB-7B"/>
    <property type="match status" value="1"/>
</dbReference>
<feature type="region of interest" description="Disordered" evidence="11">
    <location>
        <begin position="1"/>
        <end position="29"/>
    </location>
</feature>
<dbReference type="PROSITE" id="PS51420">
    <property type="entry name" value="RHO"/>
    <property type="match status" value="1"/>
</dbReference>
<dbReference type="InterPro" id="IPR027417">
    <property type="entry name" value="P-loop_NTPase"/>
</dbReference>
<dbReference type="RefSeq" id="XP_033775050.1">
    <property type="nucleotide sequence ID" value="XM_033919159.1"/>
</dbReference>
<dbReference type="KEGG" id="gsh:117347787"/>
<evidence type="ECO:0000313" key="13">
    <source>
        <dbReference type="RefSeq" id="XP_033775050.1"/>
    </source>
</evidence>
<dbReference type="AlphaFoldDB" id="A0A6P8P241"/>
<dbReference type="PANTHER" id="PTHR47981">
    <property type="entry name" value="RAB FAMILY"/>
    <property type="match status" value="1"/>
</dbReference>
<dbReference type="CTD" id="338382"/>
<keyword evidence="7" id="KW-0449">Lipoprotein</keyword>
<dbReference type="FunCoup" id="A0A6P8P241">
    <property type="interactions" value="484"/>
</dbReference>
<dbReference type="InterPro" id="IPR005225">
    <property type="entry name" value="Small_GTP-bd"/>
</dbReference>
<dbReference type="SMART" id="SM00173">
    <property type="entry name" value="RAS"/>
    <property type="match status" value="1"/>
</dbReference>
<evidence type="ECO:0000256" key="2">
    <source>
        <dbReference type="ARBA" id="ARBA00006270"/>
    </source>
</evidence>
<proteinExistence type="inferred from homology"/>
<comment type="similarity">
    <text evidence="2">Belongs to the small GTPase superfamily. Rab family.</text>
</comment>
<dbReference type="Pfam" id="PF00071">
    <property type="entry name" value="Ras"/>
    <property type="match status" value="1"/>
</dbReference>
<dbReference type="InterPro" id="IPR001806">
    <property type="entry name" value="Small_GTPase"/>
</dbReference>
<keyword evidence="4" id="KW-0547">Nucleotide-binding</keyword>
<feature type="compositionally biased region" description="Basic residues" evidence="11">
    <location>
        <begin position="1"/>
        <end position="10"/>
    </location>
</feature>
<dbReference type="GO" id="GO:0005764">
    <property type="term" value="C:lysosome"/>
    <property type="evidence" value="ECO:0007669"/>
    <property type="project" value="TreeGrafter"/>
</dbReference>
<keyword evidence="12" id="KW-1185">Reference proteome</keyword>
<evidence type="ECO:0000256" key="5">
    <source>
        <dbReference type="ARBA" id="ARBA00022927"/>
    </source>
</evidence>
<keyword evidence="3" id="KW-0813">Transport</keyword>